<reference evidence="2 3" key="1">
    <citation type="journal article" date="2018" name="Nat. Ecol. Evol.">
        <title>Pezizomycetes genomes reveal the molecular basis of ectomycorrhizal truffle lifestyle.</title>
        <authorList>
            <person name="Murat C."/>
            <person name="Payen T."/>
            <person name="Noel B."/>
            <person name="Kuo A."/>
            <person name="Morin E."/>
            <person name="Chen J."/>
            <person name="Kohler A."/>
            <person name="Krizsan K."/>
            <person name="Balestrini R."/>
            <person name="Da Silva C."/>
            <person name="Montanini B."/>
            <person name="Hainaut M."/>
            <person name="Levati E."/>
            <person name="Barry K.W."/>
            <person name="Belfiori B."/>
            <person name="Cichocki N."/>
            <person name="Clum A."/>
            <person name="Dockter R.B."/>
            <person name="Fauchery L."/>
            <person name="Guy J."/>
            <person name="Iotti M."/>
            <person name="Le Tacon F."/>
            <person name="Lindquist E.A."/>
            <person name="Lipzen A."/>
            <person name="Malagnac F."/>
            <person name="Mello A."/>
            <person name="Molinier V."/>
            <person name="Miyauchi S."/>
            <person name="Poulain J."/>
            <person name="Riccioni C."/>
            <person name="Rubini A."/>
            <person name="Sitrit Y."/>
            <person name="Splivallo R."/>
            <person name="Traeger S."/>
            <person name="Wang M."/>
            <person name="Zifcakova L."/>
            <person name="Wipf D."/>
            <person name="Zambonelli A."/>
            <person name="Paolocci F."/>
            <person name="Nowrousian M."/>
            <person name="Ottonello S."/>
            <person name="Baldrian P."/>
            <person name="Spatafora J.W."/>
            <person name="Henrissat B."/>
            <person name="Nagy L.G."/>
            <person name="Aury J.M."/>
            <person name="Wincker P."/>
            <person name="Grigoriev I.V."/>
            <person name="Bonfante P."/>
            <person name="Martin F.M."/>
        </authorList>
    </citation>
    <scope>NUCLEOTIDE SEQUENCE [LARGE SCALE GENOMIC DNA]</scope>
    <source>
        <strain evidence="2 3">ATCC MYA-4762</strain>
    </source>
</reference>
<dbReference type="AlphaFoldDB" id="A0A3N4LBW7"/>
<evidence type="ECO:0000313" key="2">
    <source>
        <dbReference type="EMBL" id="RPB20377.1"/>
    </source>
</evidence>
<accession>A0A3N4LBW7</accession>
<name>A0A3N4LBW7_9PEZI</name>
<protein>
    <submittedName>
        <fullName evidence="2">Uncharacterized protein</fullName>
    </submittedName>
</protein>
<feature type="compositionally biased region" description="Polar residues" evidence="1">
    <location>
        <begin position="154"/>
        <end position="168"/>
    </location>
</feature>
<dbReference type="EMBL" id="ML121573">
    <property type="protein sequence ID" value="RPB20377.1"/>
    <property type="molecule type" value="Genomic_DNA"/>
</dbReference>
<gene>
    <name evidence="2" type="ORF">L211DRAFT_870709</name>
</gene>
<feature type="region of interest" description="Disordered" evidence="1">
    <location>
        <begin position="588"/>
        <end position="639"/>
    </location>
</feature>
<feature type="region of interest" description="Disordered" evidence="1">
    <location>
        <begin position="153"/>
        <end position="176"/>
    </location>
</feature>
<sequence length="639" mass="71286">MTANSLKNVLLVKPSPKSEANLRFLRILSISQTLLVSKLLAQGHKRVFEPFIRFSPSAHQSARAIRASRRTCSKTKSPASYRWSSVFDAFILQALEMAALFASDARSYTYAYARRKVESTRTFLRGQPPADPILLKPNRVPSVPRVAPEAKATITPTPGSLTPMTSSKPESKGAHPPCSMELPVIDVTDCKDSRISQFLSSYLDPHHLQKSPEAMLLARQFLHCLPCDPAHEFPQTLCLTGLDPARFEKLYADLEPQLERSRMPIDYDADTCTWIIQCASGAHESGAAGWAKMVQILQSINMPMSAKSGMVWVGGQPDLRLSSASGAVLETGLSESMSKLRLDMRRLLQGGSKPETDSGLQCVILLRIHPVARRMARGEKVDWPSGGANATNDDAMTIEVWRNARDEDNDHKIILLGGDKRGGSKRQQTNPILVSQQVYSLSQLQDDFIPEFKIKVLESQVMMESALRAAKLCKRKPPIPRNVPMAAAPHHGEEPYFTIYFEDLVTQSEVPRHLRNLIYVNVPYRIFIDAYLETHLAFLLPNDTNVKDNNESELNVRGGHIDFTGFTLEREETPEEQAEDLKLVEPTVLKRQREQTPEEEAEDALELGKTTIAGDATGTKVTRQTKRGKRPKQQEGEAD</sequence>
<dbReference type="Proteomes" id="UP000267821">
    <property type="component" value="Unassembled WGS sequence"/>
</dbReference>
<evidence type="ECO:0000313" key="3">
    <source>
        <dbReference type="Proteomes" id="UP000267821"/>
    </source>
</evidence>
<organism evidence="2 3">
    <name type="scientific">Terfezia boudieri ATCC MYA-4762</name>
    <dbReference type="NCBI Taxonomy" id="1051890"/>
    <lineage>
        <taxon>Eukaryota</taxon>
        <taxon>Fungi</taxon>
        <taxon>Dikarya</taxon>
        <taxon>Ascomycota</taxon>
        <taxon>Pezizomycotina</taxon>
        <taxon>Pezizomycetes</taxon>
        <taxon>Pezizales</taxon>
        <taxon>Pezizaceae</taxon>
        <taxon>Terfezia</taxon>
    </lineage>
</organism>
<proteinExistence type="predicted"/>
<keyword evidence="3" id="KW-1185">Reference proteome</keyword>
<dbReference type="InParanoid" id="A0A3N4LBW7"/>
<evidence type="ECO:0000256" key="1">
    <source>
        <dbReference type="SAM" id="MobiDB-lite"/>
    </source>
</evidence>
<dbReference type="OrthoDB" id="76567at2759"/>